<dbReference type="PRINTS" id="PR00175">
    <property type="entry name" value="NAALASMPORT"/>
</dbReference>
<keyword evidence="3 8" id="KW-0813">Transport</keyword>
<dbReference type="PANTHER" id="PTHR30330">
    <property type="entry name" value="AGSS FAMILY TRANSPORTER, SODIUM-ALANINE"/>
    <property type="match status" value="1"/>
</dbReference>
<evidence type="ECO:0000256" key="4">
    <source>
        <dbReference type="ARBA" id="ARBA00022475"/>
    </source>
</evidence>
<dbReference type="PANTHER" id="PTHR30330:SF1">
    <property type="entry name" value="AMINO-ACID CARRIER PROTEIN ALST"/>
    <property type="match status" value="1"/>
</dbReference>
<evidence type="ECO:0000256" key="7">
    <source>
        <dbReference type="ARBA" id="ARBA00023136"/>
    </source>
</evidence>
<keyword evidence="7 8" id="KW-0472">Membrane</keyword>
<dbReference type="NCBIfam" id="TIGR00835">
    <property type="entry name" value="agcS"/>
    <property type="match status" value="1"/>
</dbReference>
<evidence type="ECO:0000313" key="9">
    <source>
        <dbReference type="EMBL" id="MBC5651951.1"/>
    </source>
</evidence>
<evidence type="ECO:0000256" key="5">
    <source>
        <dbReference type="ARBA" id="ARBA00022692"/>
    </source>
</evidence>
<dbReference type="GO" id="GO:0005886">
    <property type="term" value="C:plasma membrane"/>
    <property type="evidence" value="ECO:0007669"/>
    <property type="project" value="UniProtKB-SubCell"/>
</dbReference>
<feature type="transmembrane region" description="Helical" evidence="8">
    <location>
        <begin position="242"/>
        <end position="263"/>
    </location>
</feature>
<dbReference type="Gene3D" id="1.20.1740.10">
    <property type="entry name" value="Amino acid/polyamine transporter I"/>
    <property type="match status" value="1"/>
</dbReference>
<name>A0A8I0DRW2_9FIRM</name>
<evidence type="ECO:0000256" key="3">
    <source>
        <dbReference type="ARBA" id="ARBA00022448"/>
    </source>
</evidence>
<dbReference type="PROSITE" id="PS50283">
    <property type="entry name" value="NA_SOLUT_SYMP_3"/>
    <property type="match status" value="1"/>
</dbReference>
<feature type="transmembrane region" description="Helical" evidence="8">
    <location>
        <begin position="161"/>
        <end position="181"/>
    </location>
</feature>
<feature type="transmembrane region" description="Helical" evidence="8">
    <location>
        <begin position="422"/>
        <end position="446"/>
    </location>
</feature>
<keyword evidence="10" id="KW-1185">Reference proteome</keyword>
<evidence type="ECO:0000256" key="2">
    <source>
        <dbReference type="ARBA" id="ARBA00009261"/>
    </source>
</evidence>
<feature type="transmembrane region" description="Helical" evidence="8">
    <location>
        <begin position="212"/>
        <end position="230"/>
    </location>
</feature>
<reference evidence="9 10" key="1">
    <citation type="submission" date="2020-08" db="EMBL/GenBank/DDBJ databases">
        <title>Genome public.</title>
        <authorList>
            <person name="Liu C."/>
            <person name="Sun Q."/>
        </authorList>
    </citation>
    <scope>NUCLEOTIDE SEQUENCE [LARGE SCALE GENOMIC DNA]</scope>
    <source>
        <strain evidence="9 10">BX17</strain>
    </source>
</reference>
<gene>
    <name evidence="9" type="ORF">H8S54_12745</name>
</gene>
<dbReference type="AlphaFoldDB" id="A0A8I0DRW2"/>
<evidence type="ECO:0000256" key="6">
    <source>
        <dbReference type="ARBA" id="ARBA00022989"/>
    </source>
</evidence>
<feature type="transmembrane region" description="Helical" evidence="8">
    <location>
        <begin position="387"/>
        <end position="410"/>
    </location>
</feature>
<keyword evidence="8" id="KW-0769">Symport</keyword>
<keyword evidence="5 8" id="KW-0812">Transmembrane</keyword>
<sequence>MQAVFEAINGVFGFIGPLSDLLWDFPTNFEWYRNIPILGNISLAIIVLLGSGIFFTIKLGFIQVTHFKKGIRLLTEKRSVQTGITPLAAFLLSAAMRVGPGNIIGVTGAIAVGGPGALFWMWISAFFGMAVAYMEAVLAQIFKEKKDDEFVGGLPFYGRKLLGNSVGIGVFLSILYILYALCCLPAQGFNVVSSVGRMAEILTGKTIAVDSLFYYIAGAAIIILTAVIAFGGIKKVSKWTDMMVPVMAVLYILVVFVLIILNIGQIPYFFTSVFGGAFKPQAFFGGAMGTVLAQGVKRGLMSNEAGQGTITMSAAAADAKHPCEQGILASLGVFLDTIVICTLTGFVVVMAHCWTGEGAEAWAALDKLPKFTESIAVLTPGTSMNAIMTFLVTLCFGLFAFTCLLGMISFSEIAANRIRKDAVCINIVRCIALFVAAFGILCNLAGLELGNLWAFSDLGNILIVYFNVPIVFVGAKCVFKATKHYKKNDGTPFDSSVVGRNDCVYWDEKKGAH</sequence>
<evidence type="ECO:0000256" key="1">
    <source>
        <dbReference type="ARBA" id="ARBA00004651"/>
    </source>
</evidence>
<dbReference type="Proteomes" id="UP000652847">
    <property type="component" value="Unassembled WGS sequence"/>
</dbReference>
<feature type="transmembrane region" description="Helical" evidence="8">
    <location>
        <begin position="458"/>
        <end position="479"/>
    </location>
</feature>
<keyword evidence="6 8" id="KW-1133">Transmembrane helix</keyword>
<comment type="caution">
    <text evidence="9">The sequence shown here is derived from an EMBL/GenBank/DDBJ whole genome shotgun (WGS) entry which is preliminary data.</text>
</comment>
<comment type="subcellular location">
    <subcellularLocation>
        <location evidence="1 8">Cell membrane</location>
        <topology evidence="1 8">Multi-pass membrane protein</topology>
    </subcellularLocation>
</comment>
<accession>A0A8I0DRW2</accession>
<feature type="transmembrane region" description="Helical" evidence="8">
    <location>
        <begin position="37"/>
        <end position="61"/>
    </location>
</feature>
<protein>
    <submittedName>
        <fullName evidence="9">Amino acid carrier protein</fullName>
    </submittedName>
</protein>
<dbReference type="RefSeq" id="WP_021925066.1">
    <property type="nucleotide sequence ID" value="NZ_JACOOT010000030.1"/>
</dbReference>
<dbReference type="Pfam" id="PF01235">
    <property type="entry name" value="Na_Ala_symp"/>
    <property type="match status" value="1"/>
</dbReference>
<dbReference type="EMBL" id="JACOOT010000030">
    <property type="protein sequence ID" value="MBC5651951.1"/>
    <property type="molecule type" value="Genomic_DNA"/>
</dbReference>
<dbReference type="InterPro" id="IPR001463">
    <property type="entry name" value="Na/Ala_symport"/>
</dbReference>
<comment type="similarity">
    <text evidence="2 8">Belongs to the alanine or glycine:cation symporter (AGCS) (TC 2.A.25) family.</text>
</comment>
<organism evidence="9 10">
    <name type="scientific">Blautia segnis</name>
    <dbReference type="NCBI Taxonomy" id="2763030"/>
    <lineage>
        <taxon>Bacteria</taxon>
        <taxon>Bacillati</taxon>
        <taxon>Bacillota</taxon>
        <taxon>Clostridia</taxon>
        <taxon>Lachnospirales</taxon>
        <taxon>Lachnospiraceae</taxon>
        <taxon>Blautia</taxon>
    </lineage>
</organism>
<feature type="transmembrane region" description="Helical" evidence="8">
    <location>
        <begin position="327"/>
        <end position="351"/>
    </location>
</feature>
<evidence type="ECO:0000256" key="8">
    <source>
        <dbReference type="RuleBase" id="RU363064"/>
    </source>
</evidence>
<keyword evidence="4 8" id="KW-1003">Cell membrane</keyword>
<dbReference type="PROSITE" id="PS00873">
    <property type="entry name" value="NA_ALANINE_SYMP"/>
    <property type="match status" value="1"/>
</dbReference>
<evidence type="ECO:0000313" key="10">
    <source>
        <dbReference type="Proteomes" id="UP000652847"/>
    </source>
</evidence>
<dbReference type="InterPro" id="IPR001734">
    <property type="entry name" value="Na/solute_symporter"/>
</dbReference>
<dbReference type="GO" id="GO:0005283">
    <property type="term" value="F:amino acid:sodium symporter activity"/>
    <property type="evidence" value="ECO:0007669"/>
    <property type="project" value="InterPro"/>
</dbReference>
<proteinExistence type="inferred from homology"/>